<reference evidence="1" key="1">
    <citation type="submission" date="2021-05" db="EMBL/GenBank/DDBJ databases">
        <title>Comparative genomics of three Colletotrichum scovillei strains and genetic complementation revealed genes involved fungal growth and virulence on chili pepper.</title>
        <authorList>
            <person name="Hsieh D.-K."/>
            <person name="Chuang S.-C."/>
            <person name="Chen C.-Y."/>
            <person name="Chao Y.-T."/>
            <person name="Lu M.-Y.J."/>
            <person name="Lee M.-H."/>
            <person name="Shih M.-C."/>
        </authorList>
    </citation>
    <scope>NUCLEOTIDE SEQUENCE</scope>
    <source>
        <strain evidence="1">Coll-153</strain>
    </source>
</reference>
<dbReference type="EMBL" id="JAESDN010000008">
    <property type="protein sequence ID" value="KAG7047217.1"/>
    <property type="molecule type" value="Genomic_DNA"/>
</dbReference>
<sequence>RPTSMSCVGDTLTFTERTHTCLMDIASLRICEPTNKGGILWEEGTRGRPCPSPFRLARDKVDWDFHCEPARPPPIVPIPQTFNRDWTDLASLDVDGLRAS</sequence>
<dbReference type="Proteomes" id="UP000699042">
    <property type="component" value="Unassembled WGS sequence"/>
</dbReference>
<feature type="non-terminal residue" evidence="1">
    <location>
        <position position="1"/>
    </location>
</feature>
<evidence type="ECO:0000313" key="2">
    <source>
        <dbReference type="Proteomes" id="UP000699042"/>
    </source>
</evidence>
<gene>
    <name evidence="1" type="ORF">JMJ77_015428</name>
</gene>
<name>A0A9P7R1S5_9PEZI</name>
<proteinExistence type="predicted"/>
<accession>A0A9P7R1S5</accession>
<dbReference type="AlphaFoldDB" id="A0A9P7R1S5"/>
<comment type="caution">
    <text evidence="1">The sequence shown here is derived from an EMBL/GenBank/DDBJ whole genome shotgun (WGS) entry which is preliminary data.</text>
</comment>
<protein>
    <submittedName>
        <fullName evidence="1">Uncharacterized protein</fullName>
    </submittedName>
</protein>
<organism evidence="1 2">
    <name type="scientific">Colletotrichum scovillei</name>
    <dbReference type="NCBI Taxonomy" id="1209932"/>
    <lineage>
        <taxon>Eukaryota</taxon>
        <taxon>Fungi</taxon>
        <taxon>Dikarya</taxon>
        <taxon>Ascomycota</taxon>
        <taxon>Pezizomycotina</taxon>
        <taxon>Sordariomycetes</taxon>
        <taxon>Hypocreomycetidae</taxon>
        <taxon>Glomerellales</taxon>
        <taxon>Glomerellaceae</taxon>
        <taxon>Colletotrichum</taxon>
        <taxon>Colletotrichum acutatum species complex</taxon>
    </lineage>
</organism>
<keyword evidence="2" id="KW-1185">Reference proteome</keyword>
<evidence type="ECO:0000313" key="1">
    <source>
        <dbReference type="EMBL" id="KAG7047217.1"/>
    </source>
</evidence>